<accession>A0A9P9D3W8</accession>
<dbReference type="GO" id="GO:0006281">
    <property type="term" value="P:DNA repair"/>
    <property type="evidence" value="ECO:0007669"/>
    <property type="project" value="UniProtKB-UniRule"/>
</dbReference>
<comment type="similarity">
    <text evidence="2 7">Belongs to the NSE4 family.</text>
</comment>
<dbReference type="Proteomes" id="UP000700596">
    <property type="component" value="Unassembled WGS sequence"/>
</dbReference>
<comment type="subunit">
    <text evidence="7">Component of the SMC5-SMC6 complex.</text>
</comment>
<feature type="region of interest" description="Disordered" evidence="8">
    <location>
        <begin position="1"/>
        <end position="174"/>
    </location>
</feature>
<dbReference type="OrthoDB" id="361242at2759"/>
<feature type="compositionally biased region" description="Polar residues" evidence="8">
    <location>
        <begin position="1"/>
        <end position="23"/>
    </location>
</feature>
<comment type="function">
    <text evidence="7">Component of the SMC5-SMC6 complex, that promotes sister chromatid alignment after DNA damage and facilitates double-stranded DNA breaks (DSBs) repair via homologous recombination between sister chromatids.</text>
</comment>
<proteinExistence type="inferred from homology"/>
<feature type="region of interest" description="Disordered" evidence="8">
    <location>
        <begin position="278"/>
        <end position="308"/>
    </location>
</feature>
<evidence type="ECO:0000256" key="7">
    <source>
        <dbReference type="RuleBase" id="RU365071"/>
    </source>
</evidence>
<gene>
    <name evidence="11" type="ORF">B0J11DRAFT_473136</name>
</gene>
<dbReference type="EMBL" id="JAGMWT010000022">
    <property type="protein sequence ID" value="KAH7112133.1"/>
    <property type="molecule type" value="Genomic_DNA"/>
</dbReference>
<evidence type="ECO:0000259" key="10">
    <source>
        <dbReference type="Pfam" id="PF15412"/>
    </source>
</evidence>
<dbReference type="Pfam" id="PF15412">
    <property type="entry name" value="Nse4-Nse3_bdg"/>
    <property type="match status" value="1"/>
</dbReference>
<feature type="compositionally biased region" description="Acidic residues" evidence="8">
    <location>
        <begin position="150"/>
        <end position="166"/>
    </location>
</feature>
<dbReference type="InterPro" id="IPR027786">
    <property type="entry name" value="Nse4/EID"/>
</dbReference>
<evidence type="ECO:0000256" key="1">
    <source>
        <dbReference type="ARBA" id="ARBA00004123"/>
    </source>
</evidence>
<evidence type="ECO:0000256" key="8">
    <source>
        <dbReference type="SAM" id="MobiDB-lite"/>
    </source>
</evidence>
<evidence type="ECO:0000313" key="12">
    <source>
        <dbReference type="Proteomes" id="UP000700596"/>
    </source>
</evidence>
<keyword evidence="4 7" id="KW-0233">DNA recombination</keyword>
<dbReference type="InterPro" id="IPR014854">
    <property type="entry name" value="Nse4_C"/>
</dbReference>
<evidence type="ECO:0000256" key="2">
    <source>
        <dbReference type="ARBA" id="ARBA00008997"/>
    </source>
</evidence>
<evidence type="ECO:0000256" key="5">
    <source>
        <dbReference type="ARBA" id="ARBA00023204"/>
    </source>
</evidence>
<keyword evidence="5 7" id="KW-0234">DNA repair</keyword>
<feature type="domain" description="Nse4/EID protein Nse3/MAGE-binding" evidence="10">
    <location>
        <begin position="231"/>
        <end position="283"/>
    </location>
</feature>
<evidence type="ECO:0000256" key="6">
    <source>
        <dbReference type="ARBA" id="ARBA00023242"/>
    </source>
</evidence>
<dbReference type="PANTHER" id="PTHR16140:SF0">
    <property type="entry name" value="NON-STRUCTURAL MAINTENANCE OF CHROMOSOMES ELEMENT 4"/>
    <property type="match status" value="1"/>
</dbReference>
<comment type="subcellular location">
    <subcellularLocation>
        <location evidence="1 7">Nucleus</location>
    </subcellularLocation>
</comment>
<evidence type="ECO:0000256" key="4">
    <source>
        <dbReference type="ARBA" id="ARBA00023172"/>
    </source>
</evidence>
<dbReference type="InterPro" id="IPR029225">
    <property type="entry name" value="Nse4_Nse3-bd"/>
</dbReference>
<feature type="compositionally biased region" description="Polar residues" evidence="8">
    <location>
        <begin position="364"/>
        <end position="375"/>
    </location>
</feature>
<keyword evidence="12" id="KW-1185">Reference proteome</keyword>
<name>A0A9P9D3W8_9PLEO</name>
<dbReference type="PANTHER" id="PTHR16140">
    <property type="entry name" value="NON-STRUCTURAL MAINTENANCE OF CHROMOSOMES ELEMENT 4"/>
    <property type="match status" value="1"/>
</dbReference>
<feature type="region of interest" description="Disordered" evidence="8">
    <location>
        <begin position="339"/>
        <end position="375"/>
    </location>
</feature>
<evidence type="ECO:0000313" key="11">
    <source>
        <dbReference type="EMBL" id="KAH7112133.1"/>
    </source>
</evidence>
<sequence length="540" mass="60479">MARLNTHLSATPQPNGRRSTTIDSLYRDPTPSSHLNPPSATSARAARQSSYSVVSPAPSNNSDKENAIPQSRDNTPKPASSRHAGKNGTSRPRLPTPNSGSGTGAGHASKRRRTDTYSAADAFPTDSEDDVGTDENEQTNILDDSHVQDDTDATPDTELDEEEDEETRYYNPQQNPELRRRLRANIRNNHREMEDNRDELIKPQNNLLLSHLRKQDHYMGKVRQTADAALDSRVIVLASDLASKKINNSLNSNNGVGIDIDQFVSRCIFFMTNDGVPAHSGNDQQTQHRRVQNTRPHVEDDDEDPGNGLDWAILGKEACFPSNKRPPVSSFLLGPLSVQKRARATQTRRAKSQRQPVGPATRPQELTQADIKQSENSNLSHLVTTIRSTLKEHLKDAQEQVDAELTAIEGEPDEEDINAACRRHRIRQTKDIEPAVSLFDFVINPKSFGQTVENLFYISFLIREGAVKVDQDIYGLPLLCPSEPHTLQEQRERKIEKHQAVFSIDWPTWKSLINAFDIKQPLIPHRFPEETNLAPGGWYG</sequence>
<dbReference type="GO" id="GO:0005634">
    <property type="term" value="C:nucleus"/>
    <property type="evidence" value="ECO:0007669"/>
    <property type="project" value="UniProtKB-SubCell"/>
</dbReference>
<feature type="domain" description="Non-structural maintenance of chromosome element 4 C-terminal" evidence="9">
    <location>
        <begin position="436"/>
        <end position="523"/>
    </location>
</feature>
<dbReference type="AlphaFoldDB" id="A0A9P9D3W8"/>
<dbReference type="GO" id="GO:0030915">
    <property type="term" value="C:Smc5-Smc6 complex"/>
    <property type="evidence" value="ECO:0007669"/>
    <property type="project" value="UniProtKB-UniRule"/>
</dbReference>
<evidence type="ECO:0000256" key="3">
    <source>
        <dbReference type="ARBA" id="ARBA00022763"/>
    </source>
</evidence>
<feature type="compositionally biased region" description="Basic residues" evidence="8">
    <location>
        <begin position="340"/>
        <end position="352"/>
    </location>
</feature>
<comment type="caution">
    <text evidence="11">The sequence shown here is derived from an EMBL/GenBank/DDBJ whole genome shotgun (WGS) entry which is preliminary data.</text>
</comment>
<feature type="compositionally biased region" description="Low complexity" evidence="8">
    <location>
        <begin position="39"/>
        <end position="55"/>
    </location>
</feature>
<keyword evidence="3 7" id="KW-0227">DNA damage</keyword>
<reference evidence="11" key="1">
    <citation type="journal article" date="2021" name="Nat. Commun.">
        <title>Genetic determinants of endophytism in the Arabidopsis root mycobiome.</title>
        <authorList>
            <person name="Mesny F."/>
            <person name="Miyauchi S."/>
            <person name="Thiergart T."/>
            <person name="Pickel B."/>
            <person name="Atanasova L."/>
            <person name="Karlsson M."/>
            <person name="Huettel B."/>
            <person name="Barry K.W."/>
            <person name="Haridas S."/>
            <person name="Chen C."/>
            <person name="Bauer D."/>
            <person name="Andreopoulos W."/>
            <person name="Pangilinan J."/>
            <person name="LaButti K."/>
            <person name="Riley R."/>
            <person name="Lipzen A."/>
            <person name="Clum A."/>
            <person name="Drula E."/>
            <person name="Henrissat B."/>
            <person name="Kohler A."/>
            <person name="Grigoriev I.V."/>
            <person name="Martin F.M."/>
            <person name="Hacquard S."/>
        </authorList>
    </citation>
    <scope>NUCLEOTIDE SEQUENCE</scope>
    <source>
        <strain evidence="11">MPI-CAGE-CH-0243</strain>
    </source>
</reference>
<feature type="compositionally biased region" description="Acidic residues" evidence="8">
    <location>
        <begin position="126"/>
        <end position="137"/>
    </location>
</feature>
<organism evidence="11 12">
    <name type="scientific">Dendryphion nanum</name>
    <dbReference type="NCBI Taxonomy" id="256645"/>
    <lineage>
        <taxon>Eukaryota</taxon>
        <taxon>Fungi</taxon>
        <taxon>Dikarya</taxon>
        <taxon>Ascomycota</taxon>
        <taxon>Pezizomycotina</taxon>
        <taxon>Dothideomycetes</taxon>
        <taxon>Pleosporomycetidae</taxon>
        <taxon>Pleosporales</taxon>
        <taxon>Torulaceae</taxon>
        <taxon>Dendryphion</taxon>
    </lineage>
</organism>
<protein>
    <recommendedName>
        <fullName evidence="7">Non-structural maintenance of chromosomes element 4</fullName>
    </recommendedName>
</protein>
<dbReference type="Pfam" id="PF08743">
    <property type="entry name" value="Nse4_C"/>
    <property type="match status" value="1"/>
</dbReference>
<evidence type="ECO:0000259" key="9">
    <source>
        <dbReference type="Pfam" id="PF08743"/>
    </source>
</evidence>
<keyword evidence="6 7" id="KW-0539">Nucleus</keyword>
<dbReference type="GO" id="GO:0006310">
    <property type="term" value="P:DNA recombination"/>
    <property type="evidence" value="ECO:0007669"/>
    <property type="project" value="UniProtKB-UniRule"/>
</dbReference>